<protein>
    <recommendedName>
        <fullName evidence="3">SGNH hydrolase-type esterase domain-containing protein</fullName>
    </recommendedName>
</protein>
<accession>A0A0H0XNS3</accession>
<proteinExistence type="predicted"/>
<comment type="caution">
    <text evidence="1">The sequence shown here is derived from an EMBL/GenBank/DDBJ whole genome shotgun (WGS) entry which is preliminary data.</text>
</comment>
<reference evidence="1 2" key="1">
    <citation type="submission" date="2015-04" db="EMBL/GenBank/DDBJ databases">
        <title>The draft genome sequence of Erythrobacter marinus HWDM-33.</title>
        <authorList>
            <person name="Zhuang L."/>
            <person name="Liu Y."/>
            <person name="Shao Z."/>
        </authorList>
    </citation>
    <scope>NUCLEOTIDE SEQUENCE [LARGE SCALE GENOMIC DNA]</scope>
    <source>
        <strain evidence="1 2">HWDM-33</strain>
    </source>
</reference>
<dbReference type="GO" id="GO:0016788">
    <property type="term" value="F:hydrolase activity, acting on ester bonds"/>
    <property type="evidence" value="ECO:0007669"/>
    <property type="project" value="UniProtKB-ARBA"/>
</dbReference>
<dbReference type="SUPFAM" id="SSF52266">
    <property type="entry name" value="SGNH hydrolase"/>
    <property type="match status" value="1"/>
</dbReference>
<dbReference type="STRING" id="874156.GCA_001021555_01079"/>
<dbReference type="Proteomes" id="UP000053455">
    <property type="component" value="Unassembled WGS sequence"/>
</dbReference>
<evidence type="ECO:0000313" key="2">
    <source>
        <dbReference type="Proteomes" id="UP000053455"/>
    </source>
</evidence>
<dbReference type="PATRIC" id="fig|874156.12.peg.214"/>
<evidence type="ECO:0008006" key="3">
    <source>
        <dbReference type="Google" id="ProtNLM"/>
    </source>
</evidence>
<gene>
    <name evidence="1" type="ORF">AAV99_01020</name>
</gene>
<keyword evidence="2" id="KW-1185">Reference proteome</keyword>
<dbReference type="Gene3D" id="3.40.50.1110">
    <property type="entry name" value="SGNH hydrolase"/>
    <property type="match status" value="1"/>
</dbReference>
<dbReference type="InterPro" id="IPR036514">
    <property type="entry name" value="SGNH_hydro_sf"/>
</dbReference>
<name>A0A0H0XNS3_9SPHN</name>
<dbReference type="EMBL" id="LBHU01000001">
    <property type="protein sequence ID" value="KLI64263.1"/>
    <property type="molecule type" value="Genomic_DNA"/>
</dbReference>
<sequence>MVVAALVLVIGELTARYVIGLGTPPLTIVDEVTEYRFAPNQDVTRFHNRQLYNEFSMRSPPLDQVSADRRVIVLGDSVINGGGLTDHSDLATTIASNDAIFFGNASAGSWGPANLAGWIERFGYAGADSAVLVLNSKDLNDIPSFDPLDSLDYPVEKPVSAFGELITRYLLPEFGWRSEAEPRRQARARSGAGEIEIARLMDRFREDGVPLCIVHNPMRRELLAEILPAGVRLQELFKERGVPVISARDVYRTQNESGADLYRDDIHLNAEGQRALAPLLIDCAAAAQVPSPPPNQTR</sequence>
<organism evidence="1 2">
    <name type="scientific">Aurantiacibacter marinus</name>
    <dbReference type="NCBI Taxonomy" id="874156"/>
    <lineage>
        <taxon>Bacteria</taxon>
        <taxon>Pseudomonadati</taxon>
        <taxon>Pseudomonadota</taxon>
        <taxon>Alphaproteobacteria</taxon>
        <taxon>Sphingomonadales</taxon>
        <taxon>Erythrobacteraceae</taxon>
        <taxon>Aurantiacibacter</taxon>
    </lineage>
</organism>
<dbReference type="AlphaFoldDB" id="A0A0H0XNS3"/>
<evidence type="ECO:0000313" key="1">
    <source>
        <dbReference type="EMBL" id="KLI64263.1"/>
    </source>
</evidence>